<name>A0A5R9Q6T6_9GAMM</name>
<organism evidence="2 3">
    <name type="scientific">Pseudoalteromonas phenolica</name>
    <dbReference type="NCBI Taxonomy" id="161398"/>
    <lineage>
        <taxon>Bacteria</taxon>
        <taxon>Pseudomonadati</taxon>
        <taxon>Pseudomonadota</taxon>
        <taxon>Gammaproteobacteria</taxon>
        <taxon>Alteromonadales</taxon>
        <taxon>Pseudoalteromonadaceae</taxon>
        <taxon>Pseudoalteromonas</taxon>
    </lineage>
</organism>
<evidence type="ECO:0000313" key="2">
    <source>
        <dbReference type="EMBL" id="TLX48372.1"/>
    </source>
</evidence>
<dbReference type="Proteomes" id="UP000309186">
    <property type="component" value="Unassembled WGS sequence"/>
</dbReference>
<dbReference type="AlphaFoldDB" id="A0A5R9Q6T6"/>
<sequence length="407" mass="46126">MLFSNEEMKTAYEELIRKESPSGAILGAFIGSIPAACVYLLIEDIRIAAILLFLLPPLIVGVTAKFLGKTHKTKHRIPVGLIAVCLHITGCLYLELNPLYYLLTPLIFGISFVSARIHLNRVDEWALEFLPILEFNSDSDGNAKRSEEINARKEKQRLIEMERQSDVYFGIPSNLPKSYREFRNLPTEAKGFYFYLGSDGIEVIEQFLQSEYVNQVERLVIGDSTYALGSGLKYDKITEAVSKVNFANVKELSLGASELFCNAHCVFGTIGDITNSFTGMPKLKDLYLGGAFELHKPLYFPELERLTIQLNDYYTCVNGGPIAQATLDNLLKSRFPKLKEVEIDLERFEEDKEYTFVDSFLSELQTPNLTQLEIYGSFKSGEFERINHLVKINNKQVNLTLAESKYE</sequence>
<dbReference type="Gene3D" id="3.80.10.10">
    <property type="entry name" value="Ribonuclease Inhibitor"/>
    <property type="match status" value="1"/>
</dbReference>
<accession>A0A5R9Q6T6</accession>
<feature type="transmembrane region" description="Helical" evidence="1">
    <location>
        <begin position="79"/>
        <end position="96"/>
    </location>
</feature>
<comment type="caution">
    <text evidence="2">The sequence shown here is derived from an EMBL/GenBank/DDBJ whole genome shotgun (WGS) entry which is preliminary data.</text>
</comment>
<dbReference type="InterPro" id="IPR032675">
    <property type="entry name" value="LRR_dom_sf"/>
</dbReference>
<evidence type="ECO:0000256" key="1">
    <source>
        <dbReference type="SAM" id="Phobius"/>
    </source>
</evidence>
<keyword evidence="1" id="KW-0812">Transmembrane</keyword>
<keyword evidence="1" id="KW-0472">Membrane</keyword>
<proteinExistence type="predicted"/>
<evidence type="ECO:0008006" key="4">
    <source>
        <dbReference type="Google" id="ProtNLM"/>
    </source>
</evidence>
<feature type="transmembrane region" description="Helical" evidence="1">
    <location>
        <begin position="21"/>
        <end position="42"/>
    </location>
</feature>
<dbReference type="EMBL" id="PPSW01000006">
    <property type="protein sequence ID" value="TLX48372.1"/>
    <property type="molecule type" value="Genomic_DNA"/>
</dbReference>
<keyword evidence="1" id="KW-1133">Transmembrane helix</keyword>
<dbReference type="OrthoDB" id="6308427at2"/>
<dbReference type="RefSeq" id="WP_138478496.1">
    <property type="nucleotide sequence ID" value="NZ_PPSW01000006.1"/>
</dbReference>
<gene>
    <name evidence="2" type="ORF">C1E24_02640</name>
</gene>
<feature type="transmembrane region" description="Helical" evidence="1">
    <location>
        <begin position="48"/>
        <end position="67"/>
    </location>
</feature>
<evidence type="ECO:0000313" key="3">
    <source>
        <dbReference type="Proteomes" id="UP000309186"/>
    </source>
</evidence>
<protein>
    <recommendedName>
        <fullName evidence="4">Leucine-rich repeat domain-containing protein</fullName>
    </recommendedName>
</protein>
<reference evidence="2 3" key="1">
    <citation type="submission" date="2018-01" db="EMBL/GenBank/DDBJ databases">
        <title>Co-occurrence of chitin degradation, pigmentation and bioactivity in marine Pseudoalteromonas.</title>
        <authorList>
            <person name="Paulsen S."/>
            <person name="Gram L."/>
            <person name="Machado H."/>
        </authorList>
    </citation>
    <scope>NUCLEOTIDE SEQUENCE [LARGE SCALE GENOMIC DNA]</scope>
    <source>
        <strain evidence="2 3">S3663</strain>
    </source>
</reference>